<evidence type="ECO:0000313" key="1">
    <source>
        <dbReference type="EMBL" id="KAF9649255.1"/>
    </source>
</evidence>
<comment type="caution">
    <text evidence="1">The sequence shown here is derived from an EMBL/GenBank/DDBJ whole genome shotgun (WGS) entry which is preliminary data.</text>
</comment>
<accession>A0ACB6ZHJ4</accession>
<reference evidence="1" key="2">
    <citation type="journal article" date="2020" name="Nat. Commun.">
        <title>Large-scale genome sequencing of mycorrhizal fungi provides insights into the early evolution of symbiotic traits.</title>
        <authorList>
            <person name="Miyauchi S."/>
            <person name="Kiss E."/>
            <person name="Kuo A."/>
            <person name="Drula E."/>
            <person name="Kohler A."/>
            <person name="Sanchez-Garcia M."/>
            <person name="Morin E."/>
            <person name="Andreopoulos B."/>
            <person name="Barry K.W."/>
            <person name="Bonito G."/>
            <person name="Buee M."/>
            <person name="Carver A."/>
            <person name="Chen C."/>
            <person name="Cichocki N."/>
            <person name="Clum A."/>
            <person name="Culley D."/>
            <person name="Crous P.W."/>
            <person name="Fauchery L."/>
            <person name="Girlanda M."/>
            <person name="Hayes R.D."/>
            <person name="Keri Z."/>
            <person name="LaButti K."/>
            <person name="Lipzen A."/>
            <person name="Lombard V."/>
            <person name="Magnuson J."/>
            <person name="Maillard F."/>
            <person name="Murat C."/>
            <person name="Nolan M."/>
            <person name="Ohm R.A."/>
            <person name="Pangilinan J."/>
            <person name="Pereira M.F."/>
            <person name="Perotto S."/>
            <person name="Peter M."/>
            <person name="Pfister S."/>
            <person name="Riley R."/>
            <person name="Sitrit Y."/>
            <person name="Stielow J.B."/>
            <person name="Szollosi G."/>
            <person name="Zifcakova L."/>
            <person name="Stursova M."/>
            <person name="Spatafora J.W."/>
            <person name="Tedersoo L."/>
            <person name="Vaario L.M."/>
            <person name="Yamada A."/>
            <person name="Yan M."/>
            <person name="Wang P."/>
            <person name="Xu J."/>
            <person name="Bruns T."/>
            <person name="Baldrian P."/>
            <person name="Vilgalys R."/>
            <person name="Dunand C."/>
            <person name="Henrissat B."/>
            <person name="Grigoriev I.V."/>
            <person name="Hibbett D."/>
            <person name="Nagy L.G."/>
            <person name="Martin F.M."/>
        </authorList>
    </citation>
    <scope>NUCLEOTIDE SEQUENCE</scope>
    <source>
        <strain evidence="1">P2</strain>
    </source>
</reference>
<gene>
    <name evidence="1" type="ORF">BDM02DRAFT_1930775</name>
</gene>
<name>A0ACB6ZHJ4_THEGA</name>
<reference evidence="1" key="1">
    <citation type="submission" date="2019-10" db="EMBL/GenBank/DDBJ databases">
        <authorList>
            <consortium name="DOE Joint Genome Institute"/>
            <person name="Kuo A."/>
            <person name="Miyauchi S."/>
            <person name="Kiss E."/>
            <person name="Drula E."/>
            <person name="Kohler A."/>
            <person name="Sanchez-Garcia M."/>
            <person name="Andreopoulos B."/>
            <person name="Barry K.W."/>
            <person name="Bonito G."/>
            <person name="Buee M."/>
            <person name="Carver A."/>
            <person name="Chen C."/>
            <person name="Cichocki N."/>
            <person name="Clum A."/>
            <person name="Culley D."/>
            <person name="Crous P.W."/>
            <person name="Fauchery L."/>
            <person name="Girlanda M."/>
            <person name="Hayes R."/>
            <person name="Keri Z."/>
            <person name="Labutti K."/>
            <person name="Lipzen A."/>
            <person name="Lombard V."/>
            <person name="Magnuson J."/>
            <person name="Maillard F."/>
            <person name="Morin E."/>
            <person name="Murat C."/>
            <person name="Nolan M."/>
            <person name="Ohm R."/>
            <person name="Pangilinan J."/>
            <person name="Pereira M."/>
            <person name="Perotto S."/>
            <person name="Peter M."/>
            <person name="Riley R."/>
            <person name="Sitrit Y."/>
            <person name="Stielow B."/>
            <person name="Szollosi G."/>
            <person name="Zifcakova L."/>
            <person name="Stursova M."/>
            <person name="Spatafora J.W."/>
            <person name="Tedersoo L."/>
            <person name="Vaario L.-M."/>
            <person name="Yamada A."/>
            <person name="Yan M."/>
            <person name="Wang P."/>
            <person name="Xu J."/>
            <person name="Bruns T."/>
            <person name="Baldrian P."/>
            <person name="Vilgalys R."/>
            <person name="Henrissat B."/>
            <person name="Grigoriev I.V."/>
            <person name="Hibbett D."/>
            <person name="Nagy L.G."/>
            <person name="Martin F.M."/>
        </authorList>
    </citation>
    <scope>NUCLEOTIDE SEQUENCE</scope>
    <source>
        <strain evidence="1">P2</strain>
    </source>
</reference>
<evidence type="ECO:0000313" key="2">
    <source>
        <dbReference type="Proteomes" id="UP000886501"/>
    </source>
</evidence>
<organism evidence="1 2">
    <name type="scientific">Thelephora ganbajun</name>
    <name type="common">Ganba fungus</name>
    <dbReference type="NCBI Taxonomy" id="370292"/>
    <lineage>
        <taxon>Eukaryota</taxon>
        <taxon>Fungi</taxon>
        <taxon>Dikarya</taxon>
        <taxon>Basidiomycota</taxon>
        <taxon>Agaricomycotina</taxon>
        <taxon>Agaricomycetes</taxon>
        <taxon>Thelephorales</taxon>
        <taxon>Thelephoraceae</taxon>
        <taxon>Thelephora</taxon>
    </lineage>
</organism>
<dbReference type="Proteomes" id="UP000886501">
    <property type="component" value="Unassembled WGS sequence"/>
</dbReference>
<dbReference type="EMBL" id="MU118000">
    <property type="protein sequence ID" value="KAF9649255.1"/>
    <property type="molecule type" value="Genomic_DNA"/>
</dbReference>
<sequence length="320" mass="36531">MEVVSLDEQQISSGSSNERILKRPRVDEGQGNGLEVPTEQCRKHPLLYLEDGNVVLRCENTLFRFYIGVLSRKSEIFYDMFGLAPIQPTDSEKTVDGLPVVRLYDSAEDFAHLLSALLDYESLFLQKYIQYPRFAALLRLSIKYELEGVHKLLVHRVQKHYPVGMSDYERIMKEHGTAATAAFTLSPHPNEVLKLFWECDVKQCLPVALYEATVRALATFNSKHVDHVRSTLDTVRTCGECRRANLISVEHLLLPARNDLSLSPLRDPGLKSDVARALCEVCVGEVIRDNRAFRYAFWDELPGMFGLPTWRELSEFVILK</sequence>
<keyword evidence="2" id="KW-1185">Reference proteome</keyword>
<protein>
    <submittedName>
        <fullName evidence="1">Uncharacterized protein</fullName>
    </submittedName>
</protein>
<proteinExistence type="predicted"/>